<feature type="transmembrane region" description="Helical" evidence="7">
    <location>
        <begin position="157"/>
        <end position="175"/>
    </location>
</feature>
<keyword evidence="3 7" id="KW-0812">Transmembrane</keyword>
<evidence type="ECO:0000256" key="2">
    <source>
        <dbReference type="ARBA" id="ARBA00022475"/>
    </source>
</evidence>
<feature type="compositionally biased region" description="Basic and acidic residues" evidence="6">
    <location>
        <begin position="8"/>
        <end position="20"/>
    </location>
</feature>
<dbReference type="RefSeq" id="WP_344916096.1">
    <property type="nucleotide sequence ID" value="NZ_BAABAQ010000002.1"/>
</dbReference>
<evidence type="ECO:0000313" key="8">
    <source>
        <dbReference type="EMBL" id="GAA4184574.1"/>
    </source>
</evidence>
<feature type="transmembrane region" description="Helical" evidence="7">
    <location>
        <begin position="82"/>
        <end position="113"/>
    </location>
</feature>
<sequence length="354" mass="37132">MTMLNGERSGETGHGEHGTEPLDAVAATMSPRARATRRALSSSPFYMALVLLGLVVVFVTLAPGTFPTTANARNIVNDAATLLVMAVGMTFVMVAAGFDLSIGSVLVFGGICGSKTMTWLGTDDYWTILAGLVASMAGGLAWGLFNGFCVTRLRVPALIATLGSMGAALGVAQLMTNGNDVRDVPLTLIRFSTGSFLGFGYLVWLALAVVIVGGLVLALTRFGRHTYVIGSNEEAARRAGIDVRRHMLKLYALSGLLAGLAGMMSLARFATTTIGGHTQDALEVITGVVLGGTSLFGGAGTIVGTVIGIFVPAVLQNGFVVKNVQPFWQEVAIGFILIAAVYIDQLKRRTRDRT</sequence>
<evidence type="ECO:0000256" key="6">
    <source>
        <dbReference type="SAM" id="MobiDB-lite"/>
    </source>
</evidence>
<dbReference type="InterPro" id="IPR001851">
    <property type="entry name" value="ABC_transp_permease"/>
</dbReference>
<dbReference type="EMBL" id="BAABAQ010000002">
    <property type="protein sequence ID" value="GAA4184574.1"/>
    <property type="molecule type" value="Genomic_DNA"/>
</dbReference>
<dbReference type="Pfam" id="PF02653">
    <property type="entry name" value="BPD_transp_2"/>
    <property type="match status" value="1"/>
</dbReference>
<feature type="transmembrane region" description="Helical" evidence="7">
    <location>
        <begin position="44"/>
        <end position="62"/>
    </location>
</feature>
<dbReference type="CDD" id="cd06579">
    <property type="entry name" value="TM_PBP1_transp_AraH_like"/>
    <property type="match status" value="1"/>
</dbReference>
<evidence type="ECO:0000256" key="3">
    <source>
        <dbReference type="ARBA" id="ARBA00022692"/>
    </source>
</evidence>
<feature type="transmembrane region" description="Helical" evidence="7">
    <location>
        <begin position="125"/>
        <end position="145"/>
    </location>
</feature>
<gene>
    <name evidence="8" type="ORF">GCM10022252_13700</name>
</gene>
<proteinExistence type="predicted"/>
<evidence type="ECO:0000256" key="5">
    <source>
        <dbReference type="ARBA" id="ARBA00023136"/>
    </source>
</evidence>
<keyword evidence="4 7" id="KW-1133">Transmembrane helix</keyword>
<comment type="caution">
    <text evidence="8">The sequence shown here is derived from an EMBL/GenBank/DDBJ whole genome shotgun (WGS) entry which is preliminary data.</text>
</comment>
<dbReference type="Proteomes" id="UP001501251">
    <property type="component" value="Unassembled WGS sequence"/>
</dbReference>
<feature type="transmembrane region" description="Helical" evidence="7">
    <location>
        <begin position="327"/>
        <end position="343"/>
    </location>
</feature>
<evidence type="ECO:0000313" key="9">
    <source>
        <dbReference type="Proteomes" id="UP001501251"/>
    </source>
</evidence>
<dbReference type="PANTHER" id="PTHR32196">
    <property type="entry name" value="ABC TRANSPORTER PERMEASE PROTEIN YPHD-RELATED-RELATED"/>
    <property type="match status" value="1"/>
</dbReference>
<evidence type="ECO:0000256" key="1">
    <source>
        <dbReference type="ARBA" id="ARBA00004651"/>
    </source>
</evidence>
<keyword evidence="9" id="KW-1185">Reference proteome</keyword>
<feature type="transmembrane region" description="Helical" evidence="7">
    <location>
        <begin position="196"/>
        <end position="219"/>
    </location>
</feature>
<accession>A0ABP8AIQ7</accession>
<keyword evidence="5 7" id="KW-0472">Membrane</keyword>
<reference evidence="9" key="1">
    <citation type="journal article" date="2019" name="Int. J. Syst. Evol. Microbiol.">
        <title>The Global Catalogue of Microorganisms (GCM) 10K type strain sequencing project: providing services to taxonomists for standard genome sequencing and annotation.</title>
        <authorList>
            <consortium name="The Broad Institute Genomics Platform"/>
            <consortium name="The Broad Institute Genome Sequencing Center for Infectious Disease"/>
            <person name="Wu L."/>
            <person name="Ma J."/>
        </authorList>
    </citation>
    <scope>NUCLEOTIDE SEQUENCE [LARGE SCALE GENOMIC DNA]</scope>
    <source>
        <strain evidence="9">JCM 17388</strain>
    </source>
</reference>
<feature type="region of interest" description="Disordered" evidence="6">
    <location>
        <begin position="1"/>
        <end position="21"/>
    </location>
</feature>
<evidence type="ECO:0000256" key="7">
    <source>
        <dbReference type="SAM" id="Phobius"/>
    </source>
</evidence>
<protein>
    <submittedName>
        <fullName evidence="8">ABC transporter permease</fullName>
    </submittedName>
</protein>
<organism evidence="8 9">
    <name type="scientific">Streptosporangium oxazolinicum</name>
    <dbReference type="NCBI Taxonomy" id="909287"/>
    <lineage>
        <taxon>Bacteria</taxon>
        <taxon>Bacillati</taxon>
        <taxon>Actinomycetota</taxon>
        <taxon>Actinomycetes</taxon>
        <taxon>Streptosporangiales</taxon>
        <taxon>Streptosporangiaceae</taxon>
        <taxon>Streptosporangium</taxon>
    </lineage>
</organism>
<dbReference type="PANTHER" id="PTHR32196:SF72">
    <property type="entry name" value="RIBOSE IMPORT PERMEASE PROTEIN RBSC"/>
    <property type="match status" value="1"/>
</dbReference>
<feature type="transmembrane region" description="Helical" evidence="7">
    <location>
        <begin position="282"/>
        <end position="315"/>
    </location>
</feature>
<comment type="subcellular location">
    <subcellularLocation>
        <location evidence="1">Cell membrane</location>
        <topology evidence="1">Multi-pass membrane protein</topology>
    </subcellularLocation>
</comment>
<keyword evidence="2" id="KW-1003">Cell membrane</keyword>
<evidence type="ECO:0000256" key="4">
    <source>
        <dbReference type="ARBA" id="ARBA00022989"/>
    </source>
</evidence>
<name>A0ABP8AIQ7_9ACTN</name>